<accession>A0A2U9CDB8</accession>
<evidence type="ECO:0000313" key="3">
    <source>
        <dbReference type="Proteomes" id="UP000246464"/>
    </source>
</evidence>
<feature type="region of interest" description="Disordered" evidence="1">
    <location>
        <begin position="25"/>
        <end position="54"/>
    </location>
</feature>
<feature type="region of interest" description="Disordered" evidence="1">
    <location>
        <begin position="96"/>
        <end position="116"/>
    </location>
</feature>
<sequence>MAAVLMKHPRSDEKRICDGEEEERLKVNTGEHSSSWRLQSVRRTGPGGDQSFEGRAGSVLTWKKSDVLPPSSSPLPVCDPPSAQCVTGAHANQRTCQGGARVTQMGPPPPINAGSS</sequence>
<dbReference type="Proteomes" id="UP000246464">
    <property type="component" value="Chromosome 15"/>
</dbReference>
<organism evidence="2 3">
    <name type="scientific">Scophthalmus maximus</name>
    <name type="common">Turbot</name>
    <name type="synonym">Psetta maxima</name>
    <dbReference type="NCBI Taxonomy" id="52904"/>
    <lineage>
        <taxon>Eukaryota</taxon>
        <taxon>Metazoa</taxon>
        <taxon>Chordata</taxon>
        <taxon>Craniata</taxon>
        <taxon>Vertebrata</taxon>
        <taxon>Euteleostomi</taxon>
        <taxon>Actinopterygii</taxon>
        <taxon>Neopterygii</taxon>
        <taxon>Teleostei</taxon>
        <taxon>Neoteleostei</taxon>
        <taxon>Acanthomorphata</taxon>
        <taxon>Carangaria</taxon>
        <taxon>Pleuronectiformes</taxon>
        <taxon>Pleuronectoidei</taxon>
        <taxon>Scophthalmidae</taxon>
        <taxon>Scophthalmus</taxon>
    </lineage>
</organism>
<name>A0A2U9CDB8_SCOMX</name>
<dbReference type="EMBL" id="CP026257">
    <property type="protein sequence ID" value="AWP14438.1"/>
    <property type="molecule type" value="Genomic_DNA"/>
</dbReference>
<gene>
    <name evidence="2" type="ORF">SMAX5B_008792</name>
</gene>
<feature type="compositionally biased region" description="Polar residues" evidence="1">
    <location>
        <begin position="30"/>
        <end position="42"/>
    </location>
</feature>
<keyword evidence="3" id="KW-1185">Reference proteome</keyword>
<evidence type="ECO:0000256" key="1">
    <source>
        <dbReference type="SAM" id="MobiDB-lite"/>
    </source>
</evidence>
<proteinExistence type="predicted"/>
<evidence type="ECO:0000313" key="2">
    <source>
        <dbReference type="EMBL" id="AWP14438.1"/>
    </source>
</evidence>
<feature type="compositionally biased region" description="Pro residues" evidence="1">
    <location>
        <begin position="106"/>
        <end position="116"/>
    </location>
</feature>
<reference evidence="2 3" key="1">
    <citation type="submission" date="2017-12" db="EMBL/GenBank/DDBJ databases">
        <title>Integrating genomic resources of turbot (Scophthalmus maximus) in depth evaluation of genetic and physical mapping variation across individuals.</title>
        <authorList>
            <person name="Martinez P."/>
        </authorList>
    </citation>
    <scope>NUCLEOTIDE SEQUENCE [LARGE SCALE GENOMIC DNA]</scope>
</reference>
<protein>
    <submittedName>
        <fullName evidence="2">Uncharacterized protein</fullName>
    </submittedName>
</protein>
<dbReference type="AlphaFoldDB" id="A0A2U9CDB8"/>